<dbReference type="GeneID" id="14865445"/>
<sequence length="60" mass="6806">MASLVPNTICDNTKKERMNVHQDTNKQNCQPIVAALRCCCYTRNMSRSVDHDQAKPTIVL</sequence>
<dbReference type="KEGG" id="dfa:DFA_11232"/>
<evidence type="ECO:0000313" key="2">
    <source>
        <dbReference type="Proteomes" id="UP000007797"/>
    </source>
</evidence>
<name>F4QFL8_CACFS</name>
<dbReference type="Proteomes" id="UP000007797">
    <property type="component" value="Unassembled WGS sequence"/>
</dbReference>
<gene>
    <name evidence="1" type="ORF">DFA_11232</name>
</gene>
<evidence type="ECO:0000313" key="1">
    <source>
        <dbReference type="EMBL" id="EGG13471.1"/>
    </source>
</evidence>
<reference evidence="2" key="1">
    <citation type="journal article" date="2011" name="Genome Res.">
        <title>Phylogeny-wide analysis of social amoeba genomes highlights ancient origins for complex intercellular communication.</title>
        <authorList>
            <person name="Heidel A.J."/>
            <person name="Lawal H.M."/>
            <person name="Felder M."/>
            <person name="Schilde C."/>
            <person name="Helps N.R."/>
            <person name="Tunggal B."/>
            <person name="Rivero F."/>
            <person name="John U."/>
            <person name="Schleicher M."/>
            <person name="Eichinger L."/>
            <person name="Platzer M."/>
            <person name="Noegel A.A."/>
            <person name="Schaap P."/>
            <person name="Gloeckner G."/>
        </authorList>
    </citation>
    <scope>NUCLEOTIDE SEQUENCE [LARGE SCALE GENOMIC DNA]</scope>
    <source>
        <strain evidence="2">SH3</strain>
    </source>
</reference>
<keyword evidence="2" id="KW-1185">Reference proteome</keyword>
<proteinExistence type="predicted"/>
<organism evidence="1 2">
    <name type="scientific">Cavenderia fasciculata</name>
    <name type="common">Slime mold</name>
    <name type="synonym">Dictyostelium fasciculatum</name>
    <dbReference type="NCBI Taxonomy" id="261658"/>
    <lineage>
        <taxon>Eukaryota</taxon>
        <taxon>Amoebozoa</taxon>
        <taxon>Evosea</taxon>
        <taxon>Eumycetozoa</taxon>
        <taxon>Dictyostelia</taxon>
        <taxon>Acytosteliales</taxon>
        <taxon>Cavenderiaceae</taxon>
        <taxon>Cavenderia</taxon>
    </lineage>
</organism>
<dbReference type="AlphaFoldDB" id="F4QFL8"/>
<dbReference type="RefSeq" id="XP_004350175.1">
    <property type="nucleotide sequence ID" value="XM_004350125.1"/>
</dbReference>
<dbReference type="EMBL" id="GL883029">
    <property type="protein sequence ID" value="EGG13471.1"/>
    <property type="molecule type" value="Genomic_DNA"/>
</dbReference>
<protein>
    <submittedName>
        <fullName evidence="1">Uncharacterized protein</fullName>
    </submittedName>
</protein>
<accession>F4QFL8</accession>